<dbReference type="OrthoDB" id="8607203at2"/>
<geneLocation type="plasmid" evidence="1 2">
    <name>pRAHAQ01</name>
</geneLocation>
<organism evidence="1 2">
    <name type="scientific">Rahnella sp. (strain Y9602)</name>
    <dbReference type="NCBI Taxonomy" id="2703885"/>
    <lineage>
        <taxon>Bacteria</taxon>
        <taxon>Pseudomonadati</taxon>
        <taxon>Pseudomonadota</taxon>
        <taxon>Gammaproteobacteria</taxon>
        <taxon>Enterobacterales</taxon>
        <taxon>Yersiniaceae</taxon>
        <taxon>Rahnella</taxon>
    </lineage>
</organism>
<dbReference type="EMBL" id="CP002506">
    <property type="protein sequence ID" value="ADW76094.1"/>
    <property type="molecule type" value="Genomic_DNA"/>
</dbReference>
<dbReference type="AlphaFoldDB" id="A0A0H3FGA5"/>
<proteinExistence type="predicted"/>
<reference evidence="1 2" key="2">
    <citation type="journal article" date="2012" name="J. Bacteriol.">
        <title>Complete Genome Sequence of Rahnella sp. Strain Y9602, a Gammaproteobacterium Isolate from Metal- and Radionuclide-Contaminated Soil.</title>
        <authorList>
            <person name="Martinez R.J."/>
            <person name="Bruce D."/>
            <person name="Detter C."/>
            <person name="Goodwin L.A."/>
            <person name="Han J."/>
            <person name="Han C.S."/>
            <person name="Held B."/>
            <person name="Land M.L."/>
            <person name="Mikhailova N."/>
            <person name="Nolan M."/>
            <person name="Pennacchio L."/>
            <person name="Pitluck S."/>
            <person name="Tapia R."/>
            <person name="Woyke T."/>
            <person name="Sobecky P.A."/>
        </authorList>
    </citation>
    <scope>NUCLEOTIDE SEQUENCE [LARGE SCALE GENOMIC DNA]</scope>
    <source>
        <strain evidence="1 2">Y9602</strain>
        <plasmid evidence="1 2">pRAHAQ01</plasmid>
    </source>
</reference>
<dbReference type="HOGENOM" id="CLU_142717_0_0_6"/>
<dbReference type="Proteomes" id="UP000007257">
    <property type="component" value="Plasmid pRAHAQ01"/>
</dbReference>
<reference evidence="2" key="1">
    <citation type="submission" date="2011-01" db="EMBL/GenBank/DDBJ databases">
        <title>Complete sequence of plasmid1 of Rahnella sp. Y9602.</title>
        <authorList>
            <consortium name="US DOE Joint Genome Institute"/>
            <person name="Lucas S."/>
            <person name="Copeland A."/>
            <person name="Lapidus A."/>
            <person name="Cheng J.-F."/>
            <person name="Goodwin L."/>
            <person name="Pitluck S."/>
            <person name="Lu M."/>
            <person name="Detter J.C."/>
            <person name="Han C."/>
            <person name="Tapia R."/>
            <person name="Land M."/>
            <person name="Hauser L."/>
            <person name="Kyrpides N."/>
            <person name="Ivanova N."/>
            <person name="Ovchinnikova G."/>
            <person name="Pagani I."/>
            <person name="Sobecky P.A."/>
            <person name="Martinez R.J."/>
            <person name="Woyke T."/>
        </authorList>
    </citation>
    <scope>NUCLEOTIDE SEQUENCE [LARGE SCALE GENOMIC DNA]</scope>
    <source>
        <strain evidence="2">Y9602</strain>
        <plasmid evidence="2">pRAHAQ01</plasmid>
    </source>
</reference>
<dbReference type="eggNOG" id="COG4718">
    <property type="taxonomic scope" value="Bacteria"/>
</dbReference>
<accession>A0A0H3FGA5</accession>
<keyword evidence="1" id="KW-0614">Plasmid</keyword>
<dbReference type="Pfam" id="PF05939">
    <property type="entry name" value="Phage_min_tail"/>
    <property type="match status" value="1"/>
</dbReference>
<dbReference type="KEGG" id="rah:Rahaq_4511"/>
<evidence type="ECO:0000313" key="1">
    <source>
        <dbReference type="EMBL" id="ADW76094.1"/>
    </source>
</evidence>
<sequence length="118" mass="13160">MAIETFTWPTQVASQPSTEYNRTVRKAQFGDGYAQISEEGINSEMIKFPYSYRGPLVTSLAIRDFCRNHCSKAFIWTPPHGEKGLYRVAADSIRMQPNGKLQATITATFEQAYSATGG</sequence>
<dbReference type="InterPro" id="IPR010265">
    <property type="entry name" value="Phage_lambda_TipM"/>
</dbReference>
<dbReference type="RefSeq" id="WP_013577775.1">
    <property type="nucleotide sequence ID" value="NC_015062.1"/>
</dbReference>
<gene>
    <name evidence="1" type="ordered locus">Rahaq_4511</name>
</gene>
<protein>
    <submittedName>
        <fullName evidence="1">Minor tail family protein</fullName>
    </submittedName>
</protein>
<name>A0A0H3FGA5_RAHSY</name>
<evidence type="ECO:0000313" key="2">
    <source>
        <dbReference type="Proteomes" id="UP000007257"/>
    </source>
</evidence>